<dbReference type="InterPro" id="IPR015422">
    <property type="entry name" value="PyrdxlP-dep_Trfase_small"/>
</dbReference>
<dbReference type="Gene3D" id="3.90.1150.10">
    <property type="entry name" value="Aspartate Aminotransferase, domain 1"/>
    <property type="match status" value="1"/>
</dbReference>
<feature type="domain" description="Aromatic amino acid beta-eliminating lyase/threonine aldolase" evidence="6">
    <location>
        <begin position="29"/>
        <end position="316"/>
    </location>
</feature>
<evidence type="ECO:0000256" key="5">
    <source>
        <dbReference type="PIRSR" id="PIRSR017617-1"/>
    </source>
</evidence>
<dbReference type="InterPro" id="IPR023603">
    <property type="entry name" value="Low_specificity_L-TA-like"/>
</dbReference>
<dbReference type="NCBIfam" id="NF041359">
    <property type="entry name" value="GntG_guanitoxin"/>
    <property type="match status" value="1"/>
</dbReference>
<dbReference type="EnsemblMetazoa" id="CLYHEMT014734.1">
    <property type="protein sequence ID" value="CLYHEMP014734.1"/>
    <property type="gene ID" value="CLYHEMG014734"/>
</dbReference>
<dbReference type="CDD" id="cd06502">
    <property type="entry name" value="TA_like"/>
    <property type="match status" value="1"/>
</dbReference>
<dbReference type="InterPro" id="IPR001597">
    <property type="entry name" value="ArAA_b-elim_lyase/Thr_aldolase"/>
</dbReference>
<evidence type="ECO:0000313" key="8">
    <source>
        <dbReference type="Proteomes" id="UP000594262"/>
    </source>
</evidence>
<keyword evidence="4" id="KW-0456">Lyase</keyword>
<dbReference type="SUPFAM" id="SSF53383">
    <property type="entry name" value="PLP-dependent transferases"/>
    <property type="match status" value="1"/>
</dbReference>
<proteinExistence type="inferred from homology"/>
<keyword evidence="3" id="KW-0663">Pyridoxal phosphate</keyword>
<comment type="similarity">
    <text evidence="2">Belongs to the threonine aldolase family.</text>
</comment>
<dbReference type="OrthoDB" id="10261951at2759"/>
<feature type="modified residue" description="N6-(pyridoxal phosphate)lysine" evidence="5">
    <location>
        <position position="228"/>
    </location>
</feature>
<dbReference type="GO" id="GO:0006567">
    <property type="term" value="P:L-threonine catabolic process"/>
    <property type="evidence" value="ECO:0007669"/>
    <property type="project" value="TreeGrafter"/>
</dbReference>
<evidence type="ECO:0000256" key="4">
    <source>
        <dbReference type="ARBA" id="ARBA00023239"/>
    </source>
</evidence>
<dbReference type="Proteomes" id="UP000594262">
    <property type="component" value="Unplaced"/>
</dbReference>
<accession>A0A7M5WY00</accession>
<dbReference type="Gene3D" id="3.40.640.10">
    <property type="entry name" value="Type I PLP-dependent aspartate aminotransferase-like (Major domain)"/>
    <property type="match status" value="1"/>
</dbReference>
<name>A0A7M5WY00_9CNID</name>
<protein>
    <recommendedName>
        <fullName evidence="6">Aromatic amino acid beta-eliminating lyase/threonine aldolase domain-containing protein</fullName>
    </recommendedName>
</protein>
<dbReference type="AlphaFoldDB" id="A0A7M5WY00"/>
<comment type="cofactor">
    <cofactor evidence="1">
        <name>pyridoxal 5'-phosphate</name>
        <dbReference type="ChEBI" id="CHEBI:597326"/>
    </cofactor>
</comment>
<evidence type="ECO:0000259" key="6">
    <source>
        <dbReference type="Pfam" id="PF01212"/>
    </source>
</evidence>
<dbReference type="PIRSF" id="PIRSF017617">
    <property type="entry name" value="Thr_aldolase"/>
    <property type="match status" value="1"/>
</dbReference>
<keyword evidence="8" id="KW-1185">Reference proteome</keyword>
<dbReference type="PANTHER" id="PTHR48097:SF9">
    <property type="entry name" value="L-THREONINE ALDOLASE"/>
    <property type="match status" value="1"/>
</dbReference>
<dbReference type="Pfam" id="PF01212">
    <property type="entry name" value="Beta_elim_lyase"/>
    <property type="match status" value="1"/>
</dbReference>
<sequence length="374" mass="41571">MNRFAKLARFSMKNLQHRCYVTSNTRTVDLRSDTLTRPSAEMRRAMFAAEVGDDVYKEDETVNELERLAAQLFGMEKALFVPTGTMGNLLCLMSHCYGRGEELIIGSNQHVYLYEQGHFMRLAGIGARVLPNEPDGTIKLESIKQNIRNASDFHQSETKLICLENTHMNCGGIPLTNDYLNQVGQLARENGLQLHIDGARVFNAAVATNQPLSDILVEANSVSMCLSKGLGCPIGSVIGGSEELMNKAIRIRKSLGGGIRQAGFLAAAGLYALEHGHIWIQRDHSNARMLAEGIQELKFHDLIKVDLSKVKTNLVFTETPPGKSYEIQDRLIEKGILSIAFSDTKLRFVLHHDVGESDVHYALDKLNEVLQEMS</sequence>
<dbReference type="InterPro" id="IPR015424">
    <property type="entry name" value="PyrdxlP-dep_Trfase"/>
</dbReference>
<evidence type="ECO:0000313" key="7">
    <source>
        <dbReference type="EnsemblMetazoa" id="CLYHEMP014734.1"/>
    </source>
</evidence>
<dbReference type="FunFam" id="3.40.640.10:FF:000030">
    <property type="entry name" value="Low-specificity L-threonine aldolase"/>
    <property type="match status" value="1"/>
</dbReference>
<dbReference type="FunFam" id="3.90.1150.10:FF:000041">
    <property type="entry name" value="Low-specificity L-threonine aldolase"/>
    <property type="match status" value="1"/>
</dbReference>
<dbReference type="GO" id="GO:0005829">
    <property type="term" value="C:cytosol"/>
    <property type="evidence" value="ECO:0007669"/>
    <property type="project" value="TreeGrafter"/>
</dbReference>
<organism evidence="7 8">
    <name type="scientific">Clytia hemisphaerica</name>
    <dbReference type="NCBI Taxonomy" id="252671"/>
    <lineage>
        <taxon>Eukaryota</taxon>
        <taxon>Metazoa</taxon>
        <taxon>Cnidaria</taxon>
        <taxon>Hydrozoa</taxon>
        <taxon>Hydroidolina</taxon>
        <taxon>Leptothecata</taxon>
        <taxon>Obeliida</taxon>
        <taxon>Clytiidae</taxon>
        <taxon>Clytia</taxon>
    </lineage>
</organism>
<dbReference type="GO" id="GO:0006545">
    <property type="term" value="P:glycine biosynthetic process"/>
    <property type="evidence" value="ECO:0007669"/>
    <property type="project" value="TreeGrafter"/>
</dbReference>
<dbReference type="PANTHER" id="PTHR48097">
    <property type="entry name" value="L-THREONINE ALDOLASE-RELATED"/>
    <property type="match status" value="1"/>
</dbReference>
<evidence type="ECO:0000256" key="1">
    <source>
        <dbReference type="ARBA" id="ARBA00001933"/>
    </source>
</evidence>
<reference evidence="7" key="1">
    <citation type="submission" date="2021-01" db="UniProtKB">
        <authorList>
            <consortium name="EnsemblMetazoa"/>
        </authorList>
    </citation>
    <scope>IDENTIFICATION</scope>
</reference>
<dbReference type="GeneID" id="136798074"/>
<evidence type="ECO:0000256" key="3">
    <source>
        <dbReference type="ARBA" id="ARBA00022898"/>
    </source>
</evidence>
<dbReference type="RefSeq" id="XP_066910762.1">
    <property type="nucleotide sequence ID" value="XM_067054661.1"/>
</dbReference>
<dbReference type="GO" id="GO:0008732">
    <property type="term" value="F:L-allo-threonine aldolase activity"/>
    <property type="evidence" value="ECO:0007669"/>
    <property type="project" value="TreeGrafter"/>
</dbReference>
<evidence type="ECO:0000256" key="2">
    <source>
        <dbReference type="ARBA" id="ARBA00006966"/>
    </source>
</evidence>
<dbReference type="InterPro" id="IPR015421">
    <property type="entry name" value="PyrdxlP-dep_Trfase_major"/>
</dbReference>